<protein>
    <submittedName>
        <fullName evidence="3">RNA-directed DNA polymerase</fullName>
    </submittedName>
</protein>
<dbReference type="GO" id="GO:0003964">
    <property type="term" value="F:RNA-directed DNA polymerase activity"/>
    <property type="evidence" value="ECO:0007669"/>
    <property type="project" value="UniProtKB-KW"/>
</dbReference>
<gene>
    <name evidence="3" type="ORF">ALO35_04174</name>
</gene>
<evidence type="ECO:0000256" key="1">
    <source>
        <dbReference type="ARBA" id="ARBA00034120"/>
    </source>
</evidence>
<evidence type="ECO:0000313" key="3">
    <source>
        <dbReference type="EMBL" id="KPX76563.1"/>
    </source>
</evidence>
<comment type="similarity">
    <text evidence="1">Belongs to the bacterial reverse transcriptase family.</text>
</comment>
<comment type="caution">
    <text evidence="3">The sequence shown here is derived from an EMBL/GenBank/DDBJ whole genome shotgun (WGS) entry which is preliminary data.</text>
</comment>
<name>A0A0P9VZC9_PSEAV</name>
<dbReference type="EMBL" id="LJQP01000045">
    <property type="protein sequence ID" value="KPX76563.1"/>
    <property type="molecule type" value="Genomic_DNA"/>
</dbReference>
<dbReference type="PROSITE" id="PS50878">
    <property type="entry name" value="RT_POL"/>
    <property type="match status" value="1"/>
</dbReference>
<dbReference type="InterPro" id="IPR043502">
    <property type="entry name" value="DNA/RNA_pol_sf"/>
</dbReference>
<evidence type="ECO:0000259" key="2">
    <source>
        <dbReference type="PROSITE" id="PS50878"/>
    </source>
</evidence>
<sequence>MEENSWYKPRHYLHFDRPVGSRVAFQYVSDPAKVCVHSFYPFIRNATITKKTKYNTLFRAFEVTEKVRPISYAAHMDSNIYAYYSSILSSKYEEKLRTHGLQTSVLAFRSLGGQSNIHHAHNAFQEIKAREESSVLCFDIEKFFDRLNHGLLKKVWQELLEVSSLPDDHYSVFKAITKYSSVNRLDALKALGVSVHNPAVINNRLCSAKEFRTLIRENKLVVPNNERYGIPQGSPISAILSNMYMLDFDRSMLLYLSETESVYYRYCDDIMIICPIHAQDNIQEYVEAEIRKMLLDVQHKKTHIQQFSRDALGKLRTEKPIQYLGFMFDGERIFIRPASLTRYYKKMKSRVGLAKKSKDRINALRRTRGEADKGLFLRAIYKGYTHLGRRNFITYGYRAAKIMGSKTIRQQLRAHWQKVQQEIKD</sequence>
<accession>A0A0P9VZC9</accession>
<dbReference type="SUPFAM" id="SSF56672">
    <property type="entry name" value="DNA/RNA polymerases"/>
    <property type="match status" value="1"/>
</dbReference>
<keyword evidence="3" id="KW-0548">Nucleotidyltransferase</keyword>
<dbReference type="AlphaFoldDB" id="A0A0P9VZC9"/>
<keyword evidence="3" id="KW-0695">RNA-directed DNA polymerase</keyword>
<dbReference type="CDD" id="cd01651">
    <property type="entry name" value="RT_G2_intron"/>
    <property type="match status" value="1"/>
</dbReference>
<feature type="domain" description="Reverse transcriptase" evidence="2">
    <location>
        <begin position="1"/>
        <end position="328"/>
    </location>
</feature>
<dbReference type="PATRIC" id="fig|53707.9.peg.6203"/>
<dbReference type="InterPro" id="IPR051083">
    <property type="entry name" value="GrpII_Intron_Splice-Mob/Def"/>
</dbReference>
<dbReference type="InterPro" id="IPR000477">
    <property type="entry name" value="RT_dom"/>
</dbReference>
<keyword evidence="3" id="KW-0808">Transferase</keyword>
<proteinExistence type="inferred from homology"/>
<organism evidence="3 4">
    <name type="scientific">Pseudomonas amygdali pv. lachrymans</name>
    <name type="common">Pseudomonas syringae pv. lachrymans</name>
    <dbReference type="NCBI Taxonomy" id="53707"/>
    <lineage>
        <taxon>Bacteria</taxon>
        <taxon>Pseudomonadati</taxon>
        <taxon>Pseudomonadota</taxon>
        <taxon>Gammaproteobacteria</taxon>
        <taxon>Pseudomonadales</taxon>
        <taxon>Pseudomonadaceae</taxon>
        <taxon>Pseudomonas</taxon>
        <taxon>Pseudomonas amygdali</taxon>
    </lineage>
</organism>
<dbReference type="PANTHER" id="PTHR34047">
    <property type="entry name" value="NUCLEAR INTRON MATURASE 1, MITOCHONDRIAL-RELATED"/>
    <property type="match status" value="1"/>
</dbReference>
<dbReference type="Pfam" id="PF00078">
    <property type="entry name" value="RVT_1"/>
    <property type="match status" value="1"/>
</dbReference>
<reference evidence="3 4" key="1">
    <citation type="submission" date="2015-09" db="EMBL/GenBank/DDBJ databases">
        <title>Genome announcement of multiple Pseudomonas syringae strains.</title>
        <authorList>
            <person name="Thakur S."/>
            <person name="Wang P.W."/>
            <person name="Gong Y."/>
            <person name="Weir B.S."/>
            <person name="Guttman D.S."/>
        </authorList>
    </citation>
    <scope>NUCLEOTIDE SEQUENCE [LARGE SCALE GENOMIC DNA]</scope>
    <source>
        <strain evidence="3 4">ICMP3507</strain>
    </source>
</reference>
<dbReference type="Proteomes" id="UP000050265">
    <property type="component" value="Unassembled WGS sequence"/>
</dbReference>
<evidence type="ECO:0000313" key="4">
    <source>
        <dbReference type="Proteomes" id="UP000050265"/>
    </source>
</evidence>
<dbReference type="NCBIfam" id="NF041746">
    <property type="entry name" value="Drt2"/>
    <property type="match status" value="1"/>
</dbReference>